<dbReference type="OrthoDB" id="9804310at2"/>
<accession>A0A4R8ZGY1</accession>
<dbReference type="InterPro" id="IPR029055">
    <property type="entry name" value="Ntn_hydrolases_N"/>
</dbReference>
<name>A0A4R8ZGY1_9MICO</name>
<dbReference type="Gene3D" id="3.60.20.10">
    <property type="entry name" value="Glutamine Phosphoribosylpyrophosphate, subunit 1, domain 1"/>
    <property type="match status" value="1"/>
</dbReference>
<dbReference type="NCBIfam" id="TIGR03442">
    <property type="entry name" value="ergothioneine biosynthesis protein EgtC"/>
    <property type="match status" value="1"/>
</dbReference>
<proteinExistence type="inferred from homology"/>
<dbReference type="EC" id="3.5.1.118" evidence="2"/>
<keyword evidence="5" id="KW-1185">Reference proteome</keyword>
<gene>
    <name evidence="2 4" type="primary">egtC</name>
    <name evidence="4" type="ORF">E3T27_04425</name>
</gene>
<evidence type="ECO:0000313" key="5">
    <source>
        <dbReference type="Proteomes" id="UP000298424"/>
    </source>
</evidence>
<dbReference type="InterPro" id="IPR017808">
    <property type="entry name" value="EgtC"/>
</dbReference>
<dbReference type="SUPFAM" id="SSF56235">
    <property type="entry name" value="N-terminal nucleophile aminohydrolases (Ntn hydrolases)"/>
    <property type="match status" value="1"/>
</dbReference>
<evidence type="ECO:0000259" key="3">
    <source>
        <dbReference type="PROSITE" id="PS51278"/>
    </source>
</evidence>
<comment type="pathway">
    <text evidence="2">Amino-acid biosynthesis; ergothioneine biosynthesis.</text>
</comment>
<dbReference type="InterPro" id="IPR052373">
    <property type="entry name" value="Gamma-glu_amide_hydrolase"/>
</dbReference>
<comment type="catalytic activity">
    <reaction evidence="2">
        <text>gamma-L-glutamyl-hercynylcysteine S-oxide + H2O = S-(hercyn-2-yl)-L-cysteine S-oxide + L-glutamate</text>
        <dbReference type="Rhea" id="RHEA:42684"/>
        <dbReference type="ChEBI" id="CHEBI:15377"/>
        <dbReference type="ChEBI" id="CHEBI:29985"/>
        <dbReference type="ChEBI" id="CHEBI:82703"/>
        <dbReference type="ChEBI" id="CHEBI:82706"/>
        <dbReference type="EC" id="3.5.1.118"/>
    </reaction>
</comment>
<evidence type="ECO:0000256" key="2">
    <source>
        <dbReference type="HAMAP-Rule" id="MF_02036"/>
    </source>
</evidence>
<dbReference type="Pfam" id="PF13230">
    <property type="entry name" value="GATase_4"/>
    <property type="match status" value="1"/>
</dbReference>
<dbReference type="HAMAP" id="MF_02036">
    <property type="entry name" value="EgtC"/>
    <property type="match status" value="1"/>
</dbReference>
<dbReference type="GO" id="GO:0016811">
    <property type="term" value="F:hydrolase activity, acting on carbon-nitrogen (but not peptide) bonds, in linear amides"/>
    <property type="evidence" value="ECO:0007669"/>
    <property type="project" value="UniProtKB-UniRule"/>
</dbReference>
<dbReference type="InterPro" id="IPR017932">
    <property type="entry name" value="GATase_2_dom"/>
</dbReference>
<dbReference type="AlphaFoldDB" id="A0A4R8ZGY1"/>
<dbReference type="PANTHER" id="PTHR43187:SF2">
    <property type="entry name" value="GAMMA-GLUTAMYL-HERCYNYLCYSTEINE SULFOXIDE HYDROLASE"/>
    <property type="match status" value="1"/>
</dbReference>
<dbReference type="RefSeq" id="WP_134571705.1">
    <property type="nucleotide sequence ID" value="NZ_SOGT01000005.1"/>
</dbReference>
<comment type="function">
    <text evidence="2">Catalyzes the hydrolysis of the gamma-glutamyl amide bond of hercynyl-gamma-L-glutamyl-L-cysteine sulfoxide to produce hercynylcysteine sulfoxide, a step in the biosynthesis pathway of ergothioneine.</text>
</comment>
<dbReference type="EMBL" id="SOGT01000005">
    <property type="protein sequence ID" value="TFD27718.1"/>
    <property type="molecule type" value="Genomic_DNA"/>
</dbReference>
<dbReference type="UniPathway" id="UPA01014"/>
<evidence type="ECO:0000256" key="1">
    <source>
        <dbReference type="ARBA" id="ARBA00022962"/>
    </source>
</evidence>
<organism evidence="4 5">
    <name type="scientific">Cryobacterium lyxosi</name>
    <dbReference type="NCBI Taxonomy" id="1259228"/>
    <lineage>
        <taxon>Bacteria</taxon>
        <taxon>Bacillati</taxon>
        <taxon>Actinomycetota</taxon>
        <taxon>Actinomycetes</taxon>
        <taxon>Micrococcales</taxon>
        <taxon>Microbacteriaceae</taxon>
        <taxon>Cryobacterium</taxon>
    </lineage>
</organism>
<dbReference type="InterPro" id="IPR026869">
    <property type="entry name" value="EgtC-like"/>
</dbReference>
<keyword evidence="1 2" id="KW-0315">Glutamine amidotransferase</keyword>
<dbReference type="PANTHER" id="PTHR43187">
    <property type="entry name" value="GLUTAMINE AMIDOTRANSFERASE DUG3-RELATED"/>
    <property type="match status" value="1"/>
</dbReference>
<feature type="domain" description="Glutamine amidotransferase type-2" evidence="3">
    <location>
        <begin position="2"/>
        <end position="254"/>
    </location>
</feature>
<dbReference type="InterPro" id="IPR032889">
    <property type="entry name" value="EgtC_Actinobacteria"/>
</dbReference>
<dbReference type="CDD" id="cd01908">
    <property type="entry name" value="YafJ"/>
    <property type="match status" value="1"/>
</dbReference>
<keyword evidence="2" id="KW-0378">Hydrolase</keyword>
<dbReference type="PROSITE" id="PS51278">
    <property type="entry name" value="GATASE_TYPE_2"/>
    <property type="match status" value="1"/>
</dbReference>
<protein>
    <recommendedName>
        <fullName evidence="2">Gamma-glutamyl-hercynylcysteine sulfoxide hydrolase</fullName>
        <ecNumber evidence="2">3.5.1.118</ecNumber>
    </recommendedName>
    <alternativeName>
        <fullName evidence="2">Gamma-glutamyl hercynylcysteine S-oxide hydrolase</fullName>
    </alternativeName>
</protein>
<dbReference type="GO" id="GO:0052699">
    <property type="term" value="P:ergothioneine biosynthetic process"/>
    <property type="evidence" value="ECO:0007669"/>
    <property type="project" value="UniProtKB-UniRule"/>
</dbReference>
<dbReference type="Proteomes" id="UP000298424">
    <property type="component" value="Unassembled WGS sequence"/>
</dbReference>
<reference evidence="4 5" key="1">
    <citation type="submission" date="2019-03" db="EMBL/GenBank/DDBJ databases">
        <title>Genomics of glacier-inhabiting Cryobacterium strains.</title>
        <authorList>
            <person name="Liu Q."/>
            <person name="Xin Y.-H."/>
        </authorList>
    </citation>
    <scope>NUCLEOTIDE SEQUENCE [LARGE SCALE GENOMIC DNA]</scope>
    <source>
        <strain evidence="4 5">TMT1-1</strain>
    </source>
</reference>
<evidence type="ECO:0000313" key="4">
    <source>
        <dbReference type="EMBL" id="TFD27718.1"/>
    </source>
</evidence>
<sequence length="254" mass="26753">MCRHLAYIGSPMPLAELLLAPAHGLLTQSWAPRHQRYGTVNADGFGVGWYASGDPLPARYRRAIPLWADGSFADVARVTSSRAVLAAVRSATPGMTQEASAAAPYAHGPWLFSHNGRIEGWPQAVEALAASLPPARLLALEARVDSALLWALVLERLATGDCAGDALAHVVNSVSAVTGARLNFLLTDGTVIAATAAGDTLFWRTGPGSVVVASEPFDDSPDWHEVADNSLLTATAGYVDVRPIPTLTKEQVAP</sequence>
<comment type="caution">
    <text evidence="4">The sequence shown here is derived from an EMBL/GenBank/DDBJ whole genome shotgun (WGS) entry which is preliminary data.</text>
</comment>